<evidence type="ECO:0000313" key="3">
    <source>
        <dbReference type="Proteomes" id="UP000649617"/>
    </source>
</evidence>
<feature type="region of interest" description="Disordered" evidence="1">
    <location>
        <begin position="172"/>
        <end position="191"/>
    </location>
</feature>
<comment type="caution">
    <text evidence="2">The sequence shown here is derived from an EMBL/GenBank/DDBJ whole genome shotgun (WGS) entry which is preliminary data.</text>
</comment>
<evidence type="ECO:0000313" key="2">
    <source>
        <dbReference type="EMBL" id="CAE7728847.1"/>
    </source>
</evidence>
<dbReference type="EMBL" id="CAJNIZ010045737">
    <property type="protein sequence ID" value="CAE7728847.1"/>
    <property type="molecule type" value="Genomic_DNA"/>
</dbReference>
<feature type="compositionally biased region" description="Acidic residues" evidence="1">
    <location>
        <begin position="38"/>
        <end position="48"/>
    </location>
</feature>
<dbReference type="Proteomes" id="UP000649617">
    <property type="component" value="Unassembled WGS sequence"/>
</dbReference>
<feature type="region of interest" description="Disordered" evidence="1">
    <location>
        <begin position="102"/>
        <end position="127"/>
    </location>
</feature>
<proteinExistence type="predicted"/>
<keyword evidence="3" id="KW-1185">Reference proteome</keyword>
<protein>
    <submittedName>
        <fullName evidence="2">Uncharacterized protein</fullName>
    </submittedName>
</protein>
<organism evidence="2 3">
    <name type="scientific">Symbiodinium pilosum</name>
    <name type="common">Dinoflagellate</name>
    <dbReference type="NCBI Taxonomy" id="2952"/>
    <lineage>
        <taxon>Eukaryota</taxon>
        <taxon>Sar</taxon>
        <taxon>Alveolata</taxon>
        <taxon>Dinophyceae</taxon>
        <taxon>Suessiales</taxon>
        <taxon>Symbiodiniaceae</taxon>
        <taxon>Symbiodinium</taxon>
    </lineage>
</organism>
<dbReference type="AlphaFoldDB" id="A0A812XL09"/>
<sequence>MPSSWTRCDVNPTQALYALAPALVAADTKKASGSLQQEENETNEEDEGKLEKTCILGRCYAVVKLPTLVLWPAVIGSDDDEEEDDSSEVPQSSNATLALTQIASQPSSVRSESPGGSPPTSGAADTLPANFDAISFLAETETAEEAASAAEAEAMVAEAAAVRSAARLRKAQQRRAAGGSEEDRQMAETSLHAAQVAHNISWSM</sequence>
<reference evidence="2" key="1">
    <citation type="submission" date="2021-02" db="EMBL/GenBank/DDBJ databases">
        <authorList>
            <person name="Dougan E. K."/>
            <person name="Rhodes N."/>
            <person name="Thang M."/>
            <person name="Chan C."/>
        </authorList>
    </citation>
    <scope>NUCLEOTIDE SEQUENCE</scope>
</reference>
<feature type="region of interest" description="Disordered" evidence="1">
    <location>
        <begin position="30"/>
        <end position="49"/>
    </location>
</feature>
<feature type="compositionally biased region" description="Polar residues" evidence="1">
    <location>
        <begin position="102"/>
        <end position="111"/>
    </location>
</feature>
<gene>
    <name evidence="2" type="ORF">SPIL2461_LOCUS20894</name>
</gene>
<evidence type="ECO:0000256" key="1">
    <source>
        <dbReference type="SAM" id="MobiDB-lite"/>
    </source>
</evidence>
<accession>A0A812XL09</accession>
<name>A0A812XL09_SYMPI</name>
<feature type="compositionally biased region" description="Low complexity" evidence="1">
    <location>
        <begin position="113"/>
        <end position="122"/>
    </location>
</feature>